<proteinExistence type="inferred from homology"/>
<dbReference type="SUPFAM" id="SSF51735">
    <property type="entry name" value="NAD(P)-binding Rossmann-fold domains"/>
    <property type="match status" value="1"/>
</dbReference>
<dbReference type="InterPro" id="IPR032088">
    <property type="entry name" value="SAT"/>
</dbReference>
<keyword evidence="10" id="KW-0456">Lyase</keyword>
<dbReference type="InterPro" id="IPR014043">
    <property type="entry name" value="Acyl_transferase_dom"/>
</dbReference>
<dbReference type="InterPro" id="IPR004568">
    <property type="entry name" value="Ppantetheine-prot_Trfase_dom"/>
</dbReference>
<evidence type="ECO:0000256" key="10">
    <source>
        <dbReference type="ARBA" id="ARBA00023239"/>
    </source>
</evidence>
<dbReference type="Gene3D" id="3.10.129.10">
    <property type="entry name" value="Hotdog Thioesterase"/>
    <property type="match status" value="2"/>
</dbReference>
<dbReference type="Pfam" id="PF17828">
    <property type="entry name" value="FAS_N"/>
    <property type="match status" value="1"/>
</dbReference>
<comment type="caution">
    <text evidence="20">The sequence shown here is derived from an EMBL/GenBank/DDBJ whole genome shotgun (WGS) entry which is preliminary data.</text>
</comment>
<dbReference type="Gene3D" id="3.40.50.720">
    <property type="entry name" value="NAD(P)-binding Rossmann-like Domain"/>
    <property type="match status" value="1"/>
</dbReference>
<feature type="compositionally biased region" description="Polar residues" evidence="17">
    <location>
        <begin position="3604"/>
        <end position="3620"/>
    </location>
</feature>
<evidence type="ECO:0000259" key="19">
    <source>
        <dbReference type="PROSITE" id="PS52004"/>
    </source>
</evidence>
<dbReference type="Pfam" id="PF18325">
    <property type="entry name" value="Fas_alpha_ACP"/>
    <property type="match status" value="2"/>
</dbReference>
<sequence length="4135" mass="455818">MDQIQQQQSLRPLTIKKDSVEVSILVSANTWGFAEQLKEEFPATAAAAAMEGVADNLSEIELAARFMKFASDRASKEQAYLQVARSLFIHFNNVYLKDNNIHAVIQDLPLAVKKSVIKCYYSSLAQLENSNVVSVQEMKPTQSALFEAAKSGDVKLFAIFGGQGNIEEYFDELVDIWETYKGIVKPFVRRMAVVLADLAHGPESKVLHSKGLDILRWLDDADVRPDNQYLISAPVSFPLIGLTQLLHYYVLFHVLGCSPAEVRDLLQGTTGHSQGIISSIVIAASSTEEEFTQNTEKALGLLFWIGTRAQQEFPSFTLNPSVIEDSISNGEGNPTPMLAVTGLREAQLIKYINQTNTHLAPERQIELTLFNGPRSFVCTGPPQSLYGMNLGLRKLKASTGLDQSRIPYSERKIKFSSRFLPITARFHSSYLRPTVDTILRDAKNNHLLFNASDLKIPVFATDSGKDLRNEANLTKSLLQLICEHPVHWEKSIPKTDLTHIIDFGPGGASGIGGLTYRNKEGTGVEVVLADSLEGANKDLSYKADLFNADISSVKYSQNWATLFQPKLVETASGRIDVDTKMSRLLGKPPLMVAGMTPATVNEKFVAAVMNAGYHIEVAGGGHFSEAVLREKVDKIMALTRPGEGITLNIIFLNVLQWGFQYPLIQVMRKEGLPMEGLCIAAGVPSIDNANEIIANLQAAGIRHVSFKPGNVDTIRQVVAIAAANPTMPIILQWTGGRAGGHHGFEDVHQPILETYAAIRRQSNIVIVAGSGFGGADDTLPYITGDWSLQFDYPPMPFDGILFGSRMMVAKEGLASPDAKQAMVDAPGLADNEWEKTYKGPAGGIITVLSEMGEPIHKVATRGVLLWKELDDSIFTLPKEKRLPALLAKKDYIIKRLNADFQKVWFGENKKGEVVDLQDMTYSEVVHRLIALLYVKLEHRWIDVSLRNLVGDFMRRVEERFTQKAGPSLLQNYAQLDDPTTFVEEFMAQFPDAESQFLTSEDVFHFLALCKRPNQKPVPFIPIMDKEFDIWFKKDSLWQSEDLGAVVDQDVQRTCILHGPVAAKYTTRTDQPIAEILGDIYYSHIDSLKERYYKNAVIPKVEYLGGLAIEESRVQEVSATATESVFKIDAEDIPEENDWIQAIAGPSYNWLRALLTSPFIVQGKKFAENTVRRIFRPRAHQKVVISRAANGDIQRVVIQDKREWSANQSISDYATSVQLETKDNNKILMTLYEKRASNYIPLNLEFEYKPEFGYAPIREVMEGRSDRIKEFYFKLWYGVDNKEDYLNLNIRDTIADKGQVVQFDDIAEFCQAVGNEAEIFGDRDQKVVSAPMDFAIVVGWKAIMKGIFPKIADGDLLRLVHLGVSFRMMDGADLLKVGDVVDTLAKINAIVNTKSGKMIEVKAMIVRDGKPAMEVTSQSLYRGNFTDFENTFENKVEAPMEYKMHSNKEIAILKSKDWMHWSDASEEHKVEPGKSLIFRLKTELKYKNSRIYASVKTSGTVSMQVSTKEFVQVATVEYEAGESHGNPVTDFLKRHAQEIEQAHFFENGGYSVMPSQSAYPSVVHAPASNEPYANVSGDFNPIHVNPYFADLARLPGTITHGMWSSASTRKFVEIFAADNVPRRVVAYNVKFVGMVLPSDRLETKLYHTGMKNGRKIIKVETVNQNNEKVVEGTAEVEQPITAYVFTGQGSQEKGMGMDLYDSSPVAKSIWDQADKHFMENYGFSIIDIVRNNPKEKVIHFGGPKGERIRQNYMSLLYDVVAADGTINTLPLFPTIDEYSSFYKFVSPNGLLFATQFTQPALTLMEKAAFEDMRAKELIQSSCAFAGHSLGEYSALAAVGDILPLNSLVDVVFYRGMSMQSAVTRDSQGRSDYSMIAVNPARVSKAFSDAALRFVVDSIARRNGEVLEIVNFNVENWQYVAAGTLQNLDVLANVLNYISVAHVDLQQEASPFEGVKEKLNKIIDGAFEKTQAKQTQGRIHLERGKATIPLSGIDVPFHSSFLLSGVTPFRTFLAKKFNPSDIDVAQLKNKYIPNLVAEPFSTDRSFIENVYRTTSSPRLAKVLKTWTDDKYASPAQQQRLGYILLIELLAYQFASPVRWIETQDQLFRNYKIERLIEVGPSPTLTGMALRTLALKYQSYDNALSNRRQTLCISKDAKEIYYELEGAPEEAVEVAAPAPVITAPAPAPIVTAPITAPVAVSSGPAAAVADAPITAAEVILAIIAQKLKKSINDVSLSSSIKDLVSGKSTLQNEILGDLQKEFNNAVPEKAEESSLQDVGAALNGIFAGTLGKHTSTLVAKLISAKMPGGFTLNTAKTYLNTTYGLGPGRVESALLVGITMEPAARIGTEADAKAWLDSVAKTYASKAGIALSSASVAPAPVAAVAAAPVATAAATVVSTGPTAAVSDAPISATEIVHAIIAQKLKKTVGEILLSKSVKDLVSGKSTLQNEILGDLQKEFSNTVPEKAEESSLEEVGSALNGTFTGALGQHTSTLIAKLIGSKMPGGFTLNTAKTYLNSSYGLGPGRTDGALLVAITMEPASRFATEAEAKSWLDTVARAYAAKAGISLSSGGSSATAGGASGASSGTVAIINNAAFDAFKAKQDALIYQQLNLYAKYLQKDIREGAKKYEEEKVVTKKLQAELDLWLAEHGDTYADGIKPAFSPLKARRYDSYWNWVRQDALEMWYDIIFGKLAIVDREVTTKCLSIMNRAHPKLLDFMRYNVEKCAGDQGETYRLAKEFGQALIENCVSVLAEKPYYKNVAVPKGPTTTVSGKGDIKYAEVPRPGCRKLADYVQGMISGSEVSEYSSRLKVQHDLGRIYEIIRNQSAASESDKSAMEEYYTDILRAMSMSNTVVREQRPRSHGTAADATSKQNSKTKETIPFLHLKRRSMHDPSLGWEFNNKLTTIYLNALTEMAEKGITFADKCVLLTGAGRDSIGSEIMKGLIGGGAKVVVTTSRFSRQVTEYFQGIYKTYGAKGSELILVPFNQGAKQDVDALIEYIYSPEGLNWDLDYVIPFAAIPENGRELDSIDSKAELAHRIMLTNLLRMLGNVKIQKENIGSDTRPAQVILPLSPNHGMFGGDGLYGESKISLETLFDRWYSESWASYLVITGAVIGWTRGTGLMSTSNIVAEGVEALGVRTFSTLEMSFNLLGLLHPSITRLCQKEPVYADLNGGLQFIPRLQEVTNKLRKEIRETADIRKAIDAENALDYKTVFGEEAEHNYKPHTVTPRANMKFDFPTLKPYDALKHLEHLKGMLDLDKVIVVAGMGEVSPWGNHRTRWEMEAYGKFSLEGCIELAWMMGYIKHLDGRLKNGKRYSGWVDAKSGEPVEDKDVKARYEQRILDHTGIRFIEPEIMGGYNPEKKMLMQEVVIDHDLEPFECSKEEAEHFKHQQGEKADIYESGNGSWFVVIHKGAALYVPKALRFDRLVAGQIPSGWDATRYGVPQDIIDQVDPVTVFNIISTVEAFISAGITDPYEFFKYIHVSEMGNTTGSGVGGQAAQRGLYRERFLDQPVQKDILQESEINTMPAWINMLLLSSSGPIKTPVNACATAAVSIEMACESLLSGKAKIMIAGSSEETTEESSYEFANMKATSSAVEELAKGRTPSEMSRPTTTTRNGFTESHGSASHILMTASTAIEIGSPIYGIIALSNTATDKEGRSVPAPGAGILTTARETQSKRVSPLMSFKYRAKQIKARRAQIKAWVESEYKDLHEELQELKASGELSEEKEVQAWLQERTTFIEQQAKRQEKEALATFQHQFFQNDPSIAPIRGALAVYGLTIDDIGVASFHGTSTKANDKNESRVVNTQMKHLGRSKGNALLAITQKYLTGHPKGPAASWMANGMMQCLLTGIIPGNRNADNIDTIMREFDYIVYPCRSIQTDGLKAGILKSFGFGQAGGEVLIIHPDYVLGALEENQYNEYKAKNAQRYAKAYRYLHDSITGVSEFVQVKTEAPYSEDLEYTVYLNPNARTEYSKEKNSWHFTDKSANLAAPTAGDAKVTKSILASLTEQQAGKRGVGVDVELTNAVNINNATFVERNFTAAEIGYCQARPDPQASFTGRWSAKEAVFKAISSYGKIPSDGAGAPLKEIEINSNQVGAPEVVLSGKAKQAAHAAGIKHINVSISHSGAYSVAVALAQ</sequence>
<dbReference type="Gene3D" id="3.30.70.3330">
    <property type="match status" value="1"/>
</dbReference>
<dbReference type="InterPro" id="IPR041550">
    <property type="entry name" value="FASI_helical"/>
</dbReference>
<dbReference type="GO" id="GO:0019171">
    <property type="term" value="F:(3R)-hydroxyacyl-[acyl-carrier-protein] dehydratase activity"/>
    <property type="evidence" value="ECO:0007669"/>
    <property type="project" value="InterPro"/>
</dbReference>
<dbReference type="PRINTS" id="PR01483">
    <property type="entry name" value="FASYNTHASE"/>
</dbReference>
<keyword evidence="3" id="KW-0597">Phosphoprotein</keyword>
<dbReference type="InterPro" id="IPR008278">
    <property type="entry name" value="4-PPantetheinyl_Trfase_dom"/>
</dbReference>
<dbReference type="FunFam" id="3.20.20.70:FF:000078">
    <property type="entry name" value="Fatty acid synthase beta subunit dehydratase"/>
    <property type="match status" value="1"/>
</dbReference>
<keyword evidence="7" id="KW-0460">Magnesium</keyword>
<dbReference type="PROSITE" id="PS50075">
    <property type="entry name" value="CARRIER"/>
    <property type="match status" value="2"/>
</dbReference>
<evidence type="ECO:0000256" key="3">
    <source>
        <dbReference type="ARBA" id="ARBA00022553"/>
    </source>
</evidence>
<evidence type="ECO:0000256" key="12">
    <source>
        <dbReference type="ARBA" id="ARBA00033756"/>
    </source>
</evidence>
<comment type="catalytic activity">
    <reaction evidence="13">
        <text>acetyl-CoA + n malonyl-CoA + 2n NADPH + 4n H(+) = a long-chain-acyl-CoA + n CoA + n CO2 + 2n NADP(+).</text>
        <dbReference type="EC" id="2.3.1.86"/>
    </reaction>
</comment>
<evidence type="ECO:0000256" key="2">
    <source>
        <dbReference type="ARBA" id="ARBA00022450"/>
    </source>
</evidence>
<dbReference type="EMBL" id="JASEJX010000012">
    <property type="protein sequence ID" value="KAK4519862.1"/>
    <property type="molecule type" value="Genomic_DNA"/>
</dbReference>
<reference evidence="20 21" key="1">
    <citation type="submission" date="2022-11" db="EMBL/GenBank/DDBJ databases">
        <title>Mucor velutinosus strain NIH1002 WGS.</title>
        <authorList>
            <person name="Subramanian P."/>
            <person name="Mullikin J.C."/>
            <person name="Segre J.A."/>
            <person name="Zelazny A.M."/>
        </authorList>
    </citation>
    <scope>NUCLEOTIDE SEQUENCE [LARGE SCALE GENOMIC DNA]</scope>
    <source>
        <strain evidence="20 21">NIH1002</strain>
    </source>
</reference>
<dbReference type="InterPro" id="IPR003965">
    <property type="entry name" value="Fatty_acid_synthase"/>
</dbReference>
<dbReference type="InterPro" id="IPR040883">
    <property type="entry name" value="FAS_meander"/>
</dbReference>
<dbReference type="Gene3D" id="6.10.250.1930">
    <property type="match status" value="1"/>
</dbReference>
<feature type="region of interest" description="Disordered" evidence="17">
    <location>
        <begin position="2851"/>
        <end position="2871"/>
    </location>
</feature>
<dbReference type="Gene3D" id="6.10.250.1940">
    <property type="match status" value="1"/>
</dbReference>
<dbReference type="InterPro" id="IPR016035">
    <property type="entry name" value="Acyl_Trfase/lysoPLipase"/>
</dbReference>
<dbReference type="Pfam" id="PF16073">
    <property type="entry name" value="SAT"/>
    <property type="match status" value="1"/>
</dbReference>
<dbReference type="InterPro" id="IPR041099">
    <property type="entry name" value="FAS1_N"/>
</dbReference>
<evidence type="ECO:0000259" key="18">
    <source>
        <dbReference type="PROSITE" id="PS50075"/>
    </source>
</evidence>
<dbReference type="InterPro" id="IPR029069">
    <property type="entry name" value="HotDog_dom_sf"/>
</dbReference>
<dbReference type="InterPro" id="IPR014030">
    <property type="entry name" value="Ketoacyl_synth_N"/>
</dbReference>
<evidence type="ECO:0000256" key="5">
    <source>
        <dbReference type="ARBA" id="ARBA00022723"/>
    </source>
</evidence>
<organism evidence="20 21">
    <name type="scientific">Mucor velutinosus</name>
    <dbReference type="NCBI Taxonomy" id="708070"/>
    <lineage>
        <taxon>Eukaryota</taxon>
        <taxon>Fungi</taxon>
        <taxon>Fungi incertae sedis</taxon>
        <taxon>Mucoromycota</taxon>
        <taxon>Mucoromycotina</taxon>
        <taxon>Mucoromycetes</taxon>
        <taxon>Mucorales</taxon>
        <taxon>Mucorineae</taxon>
        <taxon>Mucoraceae</taxon>
        <taxon>Mucor</taxon>
    </lineage>
</organism>
<dbReference type="InterPro" id="IPR014031">
    <property type="entry name" value="Ketoacyl_synth_C"/>
</dbReference>
<dbReference type="Gene3D" id="6.10.140.1400">
    <property type="match status" value="1"/>
</dbReference>
<dbReference type="CDD" id="cd00828">
    <property type="entry name" value="elong_cond_enzymes"/>
    <property type="match status" value="1"/>
</dbReference>
<dbReference type="InterPro" id="IPR040899">
    <property type="entry name" value="Fas_alpha_ACP"/>
</dbReference>
<feature type="domain" description="Carrier" evidence="18">
    <location>
        <begin position="2407"/>
        <end position="2483"/>
    </location>
</feature>
<keyword evidence="8" id="KW-0521">NADP</keyword>
<evidence type="ECO:0000256" key="16">
    <source>
        <dbReference type="SAM" id="Coils"/>
    </source>
</evidence>
<dbReference type="GO" id="GO:0008897">
    <property type="term" value="F:holo-[acyl-carrier-protein] synthase activity"/>
    <property type="evidence" value="ECO:0007669"/>
    <property type="project" value="InterPro"/>
</dbReference>
<keyword evidence="5" id="KW-0479">Metal-binding</keyword>
<dbReference type="InterPro" id="IPR037143">
    <property type="entry name" value="4-PPantetheinyl_Trfase_dom_sf"/>
</dbReference>
<dbReference type="SUPFAM" id="SSF54637">
    <property type="entry name" value="Thioesterase/thiol ester dehydrase-isomerase"/>
    <property type="match status" value="2"/>
</dbReference>
<dbReference type="FunFam" id="3.90.470.20:FF:000005">
    <property type="entry name" value="Fatty acid synthase alpha subunit FasA"/>
    <property type="match status" value="1"/>
</dbReference>
<dbReference type="Gene3D" id="6.10.60.10">
    <property type="match status" value="1"/>
</dbReference>
<dbReference type="Gene3D" id="3.90.25.70">
    <property type="match status" value="1"/>
</dbReference>
<keyword evidence="2" id="KW-0596">Phosphopantetheine</keyword>
<dbReference type="CDD" id="cd08950">
    <property type="entry name" value="KR_fFAS_SDR_c_like"/>
    <property type="match status" value="1"/>
</dbReference>
<dbReference type="SMART" id="SM00827">
    <property type="entry name" value="PKS_AT"/>
    <property type="match status" value="1"/>
</dbReference>
<dbReference type="GO" id="GO:0006633">
    <property type="term" value="P:fatty acid biosynthetic process"/>
    <property type="evidence" value="ECO:0007669"/>
    <property type="project" value="InterPro"/>
</dbReference>
<dbReference type="SUPFAM" id="SSF51412">
    <property type="entry name" value="Inosine monophosphate dehydrogenase (IMPDH)"/>
    <property type="match status" value="1"/>
</dbReference>
<gene>
    <name evidence="20" type="ORF">ATC70_010106</name>
</gene>
<dbReference type="InterPro" id="IPR009081">
    <property type="entry name" value="PP-bd_ACP"/>
</dbReference>
<dbReference type="GO" id="GO:0004316">
    <property type="term" value="F:3-oxoacyl-[acyl-carrier-protein] reductase (NADPH) activity"/>
    <property type="evidence" value="ECO:0007669"/>
    <property type="project" value="UniProtKB-EC"/>
</dbReference>
<dbReference type="GO" id="GO:0016787">
    <property type="term" value="F:hydrolase activity"/>
    <property type="evidence" value="ECO:0007669"/>
    <property type="project" value="UniProtKB-KW"/>
</dbReference>
<dbReference type="SUPFAM" id="SSF53901">
    <property type="entry name" value="Thiolase-like"/>
    <property type="match status" value="2"/>
</dbReference>
<dbReference type="Gene3D" id="3.40.366.10">
    <property type="entry name" value="Malonyl-Coenzyme A Acyl Carrier Protein, domain 2"/>
    <property type="match status" value="3"/>
</dbReference>
<dbReference type="SUPFAM" id="SSF52151">
    <property type="entry name" value="FabD/lysophospholipase-like"/>
    <property type="match status" value="2"/>
</dbReference>
<dbReference type="Pfam" id="PF13452">
    <property type="entry name" value="FAS1_DH_region"/>
    <property type="match status" value="1"/>
</dbReference>
<dbReference type="Pfam" id="PF01575">
    <property type="entry name" value="MaoC_dehydratas"/>
    <property type="match status" value="1"/>
</dbReference>
<evidence type="ECO:0000256" key="1">
    <source>
        <dbReference type="ARBA" id="ARBA00007485"/>
    </source>
</evidence>
<dbReference type="GO" id="GO:0004312">
    <property type="term" value="F:fatty acid synthase activity"/>
    <property type="evidence" value="ECO:0007669"/>
    <property type="project" value="InterPro"/>
</dbReference>
<dbReference type="Pfam" id="PF00698">
    <property type="entry name" value="Acyl_transf_1"/>
    <property type="match status" value="1"/>
</dbReference>
<dbReference type="InterPro" id="IPR013785">
    <property type="entry name" value="Aldolase_TIM"/>
</dbReference>
<evidence type="ECO:0000256" key="9">
    <source>
        <dbReference type="ARBA" id="ARBA00023002"/>
    </source>
</evidence>
<comment type="catalytic activity">
    <reaction evidence="14">
        <text>a (3R)-hydroxyacyl-[ACP] + NADP(+) = a 3-oxoacyl-[ACP] + NADPH + H(+)</text>
        <dbReference type="Rhea" id="RHEA:17397"/>
        <dbReference type="Rhea" id="RHEA-COMP:9916"/>
        <dbReference type="Rhea" id="RHEA-COMP:9945"/>
        <dbReference type="ChEBI" id="CHEBI:15378"/>
        <dbReference type="ChEBI" id="CHEBI:57783"/>
        <dbReference type="ChEBI" id="CHEBI:58349"/>
        <dbReference type="ChEBI" id="CHEBI:78776"/>
        <dbReference type="ChEBI" id="CHEBI:78827"/>
        <dbReference type="EC" id="1.1.1.100"/>
    </reaction>
</comment>
<dbReference type="InterPro" id="IPR039569">
    <property type="entry name" value="FAS1-like_DH_region"/>
</dbReference>
<dbReference type="Gene3D" id="3.90.470.20">
    <property type="entry name" value="4'-phosphopantetheinyl transferase domain"/>
    <property type="match status" value="1"/>
</dbReference>
<dbReference type="InterPro" id="IPR001227">
    <property type="entry name" value="Ac_transferase_dom_sf"/>
</dbReference>
<dbReference type="GeneID" id="89953792"/>
<dbReference type="FunFam" id="3.40.366.10:FF:000006">
    <property type="entry name" value="Fatty acid synthase beta subunit dehydratase"/>
    <property type="match status" value="1"/>
</dbReference>
<dbReference type="FunFam" id="3.40.366.10:FF:000003">
    <property type="entry name" value="Fatty acid synthase subunit beta dehydratase"/>
    <property type="match status" value="1"/>
</dbReference>
<dbReference type="RefSeq" id="XP_064686528.1">
    <property type="nucleotide sequence ID" value="XM_064829326.1"/>
</dbReference>
<evidence type="ECO:0000256" key="11">
    <source>
        <dbReference type="ARBA" id="ARBA00023268"/>
    </source>
</evidence>
<dbReference type="Gene3D" id="6.10.140.1390">
    <property type="match status" value="1"/>
</dbReference>
<feature type="domain" description="Carrier" evidence="18">
    <location>
        <begin position="2207"/>
        <end position="2286"/>
    </location>
</feature>
<dbReference type="Proteomes" id="UP001304243">
    <property type="component" value="Unassembled WGS sequence"/>
</dbReference>
<dbReference type="FunFam" id="1.20.930.70:FF:000001">
    <property type="entry name" value="Fatty acid synthase beta subunit dehydratase"/>
    <property type="match status" value="1"/>
</dbReference>
<evidence type="ECO:0000256" key="7">
    <source>
        <dbReference type="ARBA" id="ARBA00022842"/>
    </source>
</evidence>
<dbReference type="GO" id="GO:0005835">
    <property type="term" value="C:fatty acid synthase complex"/>
    <property type="evidence" value="ECO:0007669"/>
    <property type="project" value="InterPro"/>
</dbReference>
<dbReference type="Gene3D" id="3.40.47.10">
    <property type="match status" value="2"/>
</dbReference>
<keyword evidence="21" id="KW-1185">Reference proteome</keyword>
<keyword evidence="11" id="KW-0511">Multifunctional enzyme</keyword>
<dbReference type="InterPro" id="IPR020841">
    <property type="entry name" value="PKS_Beta-ketoAc_synthase_dom"/>
</dbReference>
<dbReference type="Gene3D" id="1.20.1050.120">
    <property type="match status" value="1"/>
</dbReference>
<keyword evidence="6" id="KW-0378">Hydrolase</keyword>
<feature type="coiled-coil region" evidence="16">
    <location>
        <begin position="3699"/>
        <end position="3726"/>
    </location>
</feature>
<accession>A0AAN7I3S5</accession>
<dbReference type="PANTHER" id="PTHR10982:SF21">
    <property type="entry name" value="FATTY ACID SYNTHASE SUBUNIT BETA"/>
    <property type="match status" value="1"/>
</dbReference>
<evidence type="ECO:0000313" key="21">
    <source>
        <dbReference type="Proteomes" id="UP001304243"/>
    </source>
</evidence>
<evidence type="ECO:0000256" key="8">
    <source>
        <dbReference type="ARBA" id="ARBA00022857"/>
    </source>
</evidence>
<dbReference type="PROSITE" id="PS00606">
    <property type="entry name" value="KS3_1"/>
    <property type="match status" value="1"/>
</dbReference>
<evidence type="ECO:0000313" key="20">
    <source>
        <dbReference type="EMBL" id="KAK4519862.1"/>
    </source>
</evidence>
<evidence type="ECO:0000256" key="13">
    <source>
        <dbReference type="ARBA" id="ARBA00048237"/>
    </source>
</evidence>
<comment type="subunit">
    <text evidence="12">[Alpha(6)beta(6)] hexamers of two multifunctional subunits (alpha and beta).</text>
</comment>
<dbReference type="GO" id="GO:0004318">
    <property type="term" value="F:enoyl-[acyl-carrier-protein] reductase (NADH) activity"/>
    <property type="evidence" value="ECO:0007669"/>
    <property type="project" value="InterPro"/>
</dbReference>
<dbReference type="InterPro" id="IPR013565">
    <property type="entry name" value="Fas1/AflB-like_central"/>
</dbReference>
<dbReference type="Pfam" id="PF17951">
    <property type="entry name" value="FAS_meander"/>
    <property type="match status" value="1"/>
</dbReference>
<dbReference type="Pfam" id="PF00109">
    <property type="entry name" value="ketoacyl-synt"/>
    <property type="match status" value="1"/>
</dbReference>
<keyword evidence="4" id="KW-0808">Transferase</keyword>
<evidence type="ECO:0000256" key="6">
    <source>
        <dbReference type="ARBA" id="ARBA00022801"/>
    </source>
</evidence>
<dbReference type="PROSITE" id="PS52004">
    <property type="entry name" value="KS3_2"/>
    <property type="match status" value="1"/>
</dbReference>
<dbReference type="Pfam" id="PF02801">
    <property type="entry name" value="Ketoacyl-synt_C"/>
    <property type="match status" value="1"/>
</dbReference>
<dbReference type="InterPro" id="IPR018201">
    <property type="entry name" value="Ketoacyl_synth_AS"/>
</dbReference>
<dbReference type="Gene3D" id="3.20.20.70">
    <property type="entry name" value="Aldolase class I"/>
    <property type="match status" value="1"/>
</dbReference>
<dbReference type="SUPFAM" id="SSF56214">
    <property type="entry name" value="4'-phosphopantetheinyl transferase"/>
    <property type="match status" value="1"/>
</dbReference>
<dbReference type="Pfam" id="PF18314">
    <property type="entry name" value="FAS_I_H"/>
    <property type="match status" value="1"/>
</dbReference>
<dbReference type="InterPro" id="IPR016039">
    <property type="entry name" value="Thiolase-like"/>
</dbReference>
<keyword evidence="9" id="KW-0560">Oxidoreductase</keyword>
<dbReference type="Pfam" id="PF01648">
    <property type="entry name" value="ACPS"/>
    <property type="match status" value="1"/>
</dbReference>
<dbReference type="Gene3D" id="1.20.930.70">
    <property type="match status" value="1"/>
</dbReference>
<dbReference type="InterPro" id="IPR047224">
    <property type="entry name" value="FAS_alpha_su_C"/>
</dbReference>
<dbReference type="InterPro" id="IPR002539">
    <property type="entry name" value="MaoC-like_dom"/>
</dbReference>
<feature type="domain" description="Ketosynthase family 3 (KS3)" evidence="19">
    <location>
        <begin position="3364"/>
        <end position="3903"/>
    </location>
</feature>
<dbReference type="GO" id="GO:0004321">
    <property type="term" value="F:fatty-acyl-CoA synthase activity"/>
    <property type="evidence" value="ECO:0007669"/>
    <property type="project" value="UniProtKB-EC"/>
</dbReference>
<comment type="similarity">
    <text evidence="1">Belongs to the thiolase-like superfamily. Fungal fatty acid synthetase subunit alpha family.</text>
</comment>
<dbReference type="FunFam" id="3.30.70.3330:FF:000001">
    <property type="entry name" value="Fatty acid synthase subunit beta dehydratase"/>
    <property type="match status" value="1"/>
</dbReference>
<evidence type="ECO:0000256" key="14">
    <source>
        <dbReference type="ARBA" id="ARBA00048508"/>
    </source>
</evidence>
<feature type="region of interest" description="Disordered" evidence="17">
    <location>
        <begin position="3598"/>
        <end position="3620"/>
    </location>
</feature>
<keyword evidence="16" id="KW-0175">Coiled coil</keyword>
<dbReference type="PANTHER" id="PTHR10982">
    <property type="entry name" value="MALONYL COA-ACYL CARRIER PROTEIN TRANSACYLASE"/>
    <property type="match status" value="1"/>
</dbReference>
<dbReference type="NCBIfam" id="TIGR00556">
    <property type="entry name" value="pantethn_trn"/>
    <property type="match status" value="1"/>
</dbReference>
<dbReference type="Gene3D" id="3.30.1120.100">
    <property type="match status" value="1"/>
</dbReference>
<dbReference type="Gene3D" id="6.20.240.10">
    <property type="match status" value="1"/>
</dbReference>
<dbReference type="InterPro" id="IPR036291">
    <property type="entry name" value="NAD(P)-bd_dom_sf"/>
</dbReference>
<dbReference type="GO" id="GO:0004315">
    <property type="term" value="F:3-oxoacyl-[acyl-carrier-protein] synthase activity"/>
    <property type="evidence" value="ECO:0007669"/>
    <property type="project" value="UniProtKB-EC"/>
</dbReference>
<protein>
    <submittedName>
        <fullName evidence="20">Uncharacterized protein</fullName>
    </submittedName>
</protein>
<dbReference type="CDD" id="cd03447">
    <property type="entry name" value="FAS_MaoC"/>
    <property type="match status" value="1"/>
</dbReference>
<name>A0AAN7I3S5_9FUNG</name>
<dbReference type="InterPro" id="IPR050830">
    <property type="entry name" value="Fungal_FAS"/>
</dbReference>
<dbReference type="Pfam" id="PF08354">
    <property type="entry name" value="Fas1-AflB-like_hel"/>
    <property type="match status" value="1"/>
</dbReference>
<dbReference type="FunFam" id="3.90.25.70:FF:000001">
    <property type="entry name" value="Fatty acid synthase subunit alpha"/>
    <property type="match status" value="1"/>
</dbReference>
<evidence type="ECO:0000256" key="15">
    <source>
        <dbReference type="ARBA" id="ARBA00049541"/>
    </source>
</evidence>
<dbReference type="Gene3D" id="6.10.140.1410">
    <property type="match status" value="1"/>
</dbReference>
<comment type="catalytic activity">
    <reaction evidence="15">
        <text>a fatty acyl-[ACP] + malonyl-[ACP] + H(+) = a 3-oxoacyl-[ACP] + holo-[ACP] + CO2</text>
        <dbReference type="Rhea" id="RHEA:22836"/>
        <dbReference type="Rhea" id="RHEA-COMP:9623"/>
        <dbReference type="Rhea" id="RHEA-COMP:9685"/>
        <dbReference type="Rhea" id="RHEA-COMP:9916"/>
        <dbReference type="Rhea" id="RHEA-COMP:14125"/>
        <dbReference type="ChEBI" id="CHEBI:15378"/>
        <dbReference type="ChEBI" id="CHEBI:16526"/>
        <dbReference type="ChEBI" id="CHEBI:64479"/>
        <dbReference type="ChEBI" id="CHEBI:78449"/>
        <dbReference type="ChEBI" id="CHEBI:78776"/>
        <dbReference type="ChEBI" id="CHEBI:138651"/>
        <dbReference type="EC" id="2.3.1.41"/>
    </reaction>
</comment>
<evidence type="ECO:0000256" key="17">
    <source>
        <dbReference type="SAM" id="MobiDB-lite"/>
    </source>
</evidence>
<dbReference type="GO" id="GO:0000287">
    <property type="term" value="F:magnesium ion binding"/>
    <property type="evidence" value="ECO:0007669"/>
    <property type="project" value="InterPro"/>
</dbReference>
<dbReference type="Pfam" id="PF22235">
    <property type="entry name" value="FAS1_thioest_ins"/>
    <property type="match status" value="1"/>
</dbReference>
<evidence type="ECO:0000256" key="4">
    <source>
        <dbReference type="ARBA" id="ARBA00022679"/>
    </source>
</evidence>